<reference evidence="2" key="2">
    <citation type="submission" date="2023-02" db="EMBL/GenBank/DDBJ databases">
        <authorList>
            <person name="Rayyan A."/>
            <person name="Meyer T."/>
            <person name="Kyndt J.A."/>
        </authorList>
    </citation>
    <scope>NUCLEOTIDE SEQUENCE</scope>
    <source>
        <strain evidence="2">DSM 9987</strain>
    </source>
</reference>
<sequence length="98" mass="10167">MTDTPTPPRSVADARDDLKRDASERDGDAAGSHDRTAAGAGKKPHESAEPGAGAAPRKATDFGPGGFTDERPDPTGDGRRRDADARVLGDLGQARQTD</sequence>
<gene>
    <name evidence="2" type="ORF">PQJ73_28340</name>
</gene>
<comment type="caution">
    <text evidence="2">The sequence shown here is derived from an EMBL/GenBank/DDBJ whole genome shotgun (WGS) entry which is preliminary data.</text>
</comment>
<feature type="compositionally biased region" description="Basic and acidic residues" evidence="1">
    <location>
        <begin position="68"/>
        <end position="87"/>
    </location>
</feature>
<dbReference type="RefSeq" id="WP_272780428.1">
    <property type="nucleotide sequence ID" value="NZ_JAQQLI010000081.1"/>
</dbReference>
<proteinExistence type="predicted"/>
<protein>
    <submittedName>
        <fullName evidence="2">Uncharacterized protein</fullName>
    </submittedName>
</protein>
<feature type="region of interest" description="Disordered" evidence="1">
    <location>
        <begin position="1"/>
        <end position="98"/>
    </location>
</feature>
<name>A0ABT5JJR5_RHOTP</name>
<keyword evidence="3" id="KW-1185">Reference proteome</keyword>
<reference evidence="2" key="1">
    <citation type="journal article" date="2023" name="Microbiol Resour">
        <title>Genome Sequences of Rhodoplanes serenus and Two Thermotolerant Strains, Rhodoplanes tepidamans and 'Rhodoplanes cryptolactis,' Further Refine the Genus.</title>
        <authorList>
            <person name="Rayyan A.A."/>
            <person name="Kyndt J.A."/>
        </authorList>
    </citation>
    <scope>NUCLEOTIDE SEQUENCE</scope>
    <source>
        <strain evidence="2">DSM 9987</strain>
    </source>
</reference>
<accession>A0ABT5JJR5</accession>
<evidence type="ECO:0000313" key="3">
    <source>
        <dbReference type="Proteomes" id="UP001165652"/>
    </source>
</evidence>
<evidence type="ECO:0000313" key="2">
    <source>
        <dbReference type="EMBL" id="MDC7789606.1"/>
    </source>
</evidence>
<dbReference type="EMBL" id="JAQQLI010000081">
    <property type="protein sequence ID" value="MDC7789606.1"/>
    <property type="molecule type" value="Genomic_DNA"/>
</dbReference>
<organism evidence="2 3">
    <name type="scientific">Rhodoplanes tepidamans</name>
    <name type="common">Rhodoplanes cryptolactis</name>
    <dbReference type="NCBI Taxonomy" id="200616"/>
    <lineage>
        <taxon>Bacteria</taxon>
        <taxon>Pseudomonadati</taxon>
        <taxon>Pseudomonadota</taxon>
        <taxon>Alphaproteobacteria</taxon>
        <taxon>Hyphomicrobiales</taxon>
        <taxon>Nitrobacteraceae</taxon>
        <taxon>Rhodoplanes</taxon>
    </lineage>
</organism>
<feature type="compositionally biased region" description="Basic and acidic residues" evidence="1">
    <location>
        <begin position="12"/>
        <end position="36"/>
    </location>
</feature>
<dbReference type="Proteomes" id="UP001165652">
    <property type="component" value="Unassembled WGS sequence"/>
</dbReference>
<evidence type="ECO:0000256" key="1">
    <source>
        <dbReference type="SAM" id="MobiDB-lite"/>
    </source>
</evidence>